<dbReference type="AlphaFoldDB" id="A0A7W7ZK57"/>
<evidence type="ECO:0000313" key="2">
    <source>
        <dbReference type="Proteomes" id="UP000540989"/>
    </source>
</evidence>
<name>A0A7W7ZK57_9BACT</name>
<comment type="caution">
    <text evidence="1">The sequence shown here is derived from an EMBL/GenBank/DDBJ whole genome shotgun (WGS) entry which is preliminary data.</text>
</comment>
<keyword evidence="2" id="KW-1185">Reference proteome</keyword>
<proteinExistence type="predicted"/>
<gene>
    <name evidence="1" type="ORF">HDF16_006161</name>
</gene>
<evidence type="ECO:0000313" key="1">
    <source>
        <dbReference type="EMBL" id="MBB5061425.1"/>
    </source>
</evidence>
<sequence>MSVKLVNIGLIDDETIMVEFSDQSYAAFSVTELLILQRAKKTSEPLEPNLPN</sequence>
<dbReference type="Proteomes" id="UP000540989">
    <property type="component" value="Unassembled WGS sequence"/>
</dbReference>
<protein>
    <submittedName>
        <fullName evidence="1">Uncharacterized protein</fullName>
    </submittedName>
</protein>
<dbReference type="RefSeq" id="WP_184224308.1">
    <property type="nucleotide sequence ID" value="NZ_JACHIP010000042.1"/>
</dbReference>
<reference evidence="1 2" key="1">
    <citation type="submission" date="2020-08" db="EMBL/GenBank/DDBJ databases">
        <title>Genomic Encyclopedia of Type Strains, Phase IV (KMG-V): Genome sequencing to study the core and pangenomes of soil and plant-associated prokaryotes.</title>
        <authorList>
            <person name="Whitman W."/>
        </authorList>
    </citation>
    <scope>NUCLEOTIDE SEQUENCE [LARGE SCALE GENOMIC DNA]</scope>
    <source>
        <strain evidence="1 2">M8UP14</strain>
    </source>
</reference>
<accession>A0A7W7ZK57</accession>
<organism evidence="1 2">
    <name type="scientific">Granulicella aggregans</name>
    <dbReference type="NCBI Taxonomy" id="474949"/>
    <lineage>
        <taxon>Bacteria</taxon>
        <taxon>Pseudomonadati</taxon>
        <taxon>Acidobacteriota</taxon>
        <taxon>Terriglobia</taxon>
        <taxon>Terriglobales</taxon>
        <taxon>Acidobacteriaceae</taxon>
        <taxon>Granulicella</taxon>
    </lineage>
</organism>
<dbReference type="EMBL" id="JACHIP010000042">
    <property type="protein sequence ID" value="MBB5061425.1"/>
    <property type="molecule type" value="Genomic_DNA"/>
</dbReference>